<dbReference type="Proteomes" id="UP001151760">
    <property type="component" value="Unassembled WGS sequence"/>
</dbReference>
<evidence type="ECO:0000313" key="2">
    <source>
        <dbReference type="EMBL" id="GJT26737.1"/>
    </source>
</evidence>
<proteinExistence type="predicted"/>
<reference evidence="2" key="2">
    <citation type="submission" date="2022-01" db="EMBL/GenBank/DDBJ databases">
        <authorList>
            <person name="Yamashiro T."/>
            <person name="Shiraishi A."/>
            <person name="Satake H."/>
            <person name="Nakayama K."/>
        </authorList>
    </citation>
    <scope>NUCLEOTIDE SEQUENCE</scope>
</reference>
<evidence type="ECO:0000259" key="1">
    <source>
        <dbReference type="Pfam" id="PF24626"/>
    </source>
</evidence>
<dbReference type="PANTHER" id="PTHR46148">
    <property type="entry name" value="CHROMO DOMAIN-CONTAINING PROTEIN"/>
    <property type="match status" value="1"/>
</dbReference>
<comment type="caution">
    <text evidence="2">The sequence shown here is derived from an EMBL/GenBank/DDBJ whole genome shotgun (WGS) entry which is preliminary data.</text>
</comment>
<feature type="domain" description="Tf2-1-like SH3-like" evidence="1">
    <location>
        <begin position="6"/>
        <end position="70"/>
    </location>
</feature>
<name>A0ABQ5CJI1_9ASTR</name>
<dbReference type="EMBL" id="BQNB010014317">
    <property type="protein sequence ID" value="GJT26737.1"/>
    <property type="molecule type" value="Genomic_DNA"/>
</dbReference>
<organism evidence="2 3">
    <name type="scientific">Tanacetum coccineum</name>
    <dbReference type="NCBI Taxonomy" id="301880"/>
    <lineage>
        <taxon>Eukaryota</taxon>
        <taxon>Viridiplantae</taxon>
        <taxon>Streptophyta</taxon>
        <taxon>Embryophyta</taxon>
        <taxon>Tracheophyta</taxon>
        <taxon>Spermatophyta</taxon>
        <taxon>Magnoliopsida</taxon>
        <taxon>eudicotyledons</taxon>
        <taxon>Gunneridae</taxon>
        <taxon>Pentapetalae</taxon>
        <taxon>asterids</taxon>
        <taxon>campanulids</taxon>
        <taxon>Asterales</taxon>
        <taxon>Asteraceae</taxon>
        <taxon>Asteroideae</taxon>
        <taxon>Anthemideae</taxon>
        <taxon>Anthemidinae</taxon>
        <taxon>Tanacetum</taxon>
    </lineage>
</organism>
<reference evidence="2" key="1">
    <citation type="journal article" date="2022" name="Int. J. Mol. Sci.">
        <title>Draft Genome of Tanacetum Coccineum: Genomic Comparison of Closely Related Tanacetum-Family Plants.</title>
        <authorList>
            <person name="Yamashiro T."/>
            <person name="Shiraishi A."/>
            <person name="Nakayama K."/>
            <person name="Satake H."/>
        </authorList>
    </citation>
    <scope>NUCLEOTIDE SEQUENCE</scope>
</reference>
<dbReference type="InterPro" id="IPR056924">
    <property type="entry name" value="SH3_Tf2-1"/>
</dbReference>
<protein>
    <recommendedName>
        <fullName evidence="1">Tf2-1-like SH3-like domain-containing protein</fullName>
    </recommendedName>
</protein>
<evidence type="ECO:0000313" key="3">
    <source>
        <dbReference type="Proteomes" id="UP001151760"/>
    </source>
</evidence>
<keyword evidence="3" id="KW-1185">Reference proteome</keyword>
<sequence length="190" mass="22117">MEFEIGDKVMLKVSPWKGVVRFGKRGKLNLRYVGPFKVLARVGKVAYRLELPQELSRVHHTFHVSNLKKCYADEPLVMPLEGIHVDDKLQFVEEPVEIMEREIKRLKRSRIPLVKVRWNSRRGPEFTWEREDSFKKKYPHLFTNRTSSSTTRGLSTQGNPQLNDKGFVESGCSSHMTGNLAYLSNFKEYC</sequence>
<dbReference type="Pfam" id="PF24626">
    <property type="entry name" value="SH3_Tf2-1"/>
    <property type="match status" value="1"/>
</dbReference>
<dbReference type="PANTHER" id="PTHR46148:SF59">
    <property type="entry name" value="NUCLEOTIDYLTRANSFERASE, RIBONUCLEASE H"/>
    <property type="match status" value="1"/>
</dbReference>
<gene>
    <name evidence="2" type="ORF">Tco_0907012</name>
</gene>
<accession>A0ABQ5CJI1</accession>